<dbReference type="Gene3D" id="3.10.20.90">
    <property type="entry name" value="Phosphatidylinositol 3-kinase Catalytic Subunit, Chain A, domain 1"/>
    <property type="match status" value="1"/>
</dbReference>
<evidence type="ECO:0000313" key="9">
    <source>
        <dbReference type="EMBL" id="CRZ11039.1"/>
    </source>
</evidence>
<dbReference type="Pfam" id="PF13855">
    <property type="entry name" value="LRR_8"/>
    <property type="match status" value="1"/>
</dbReference>
<dbReference type="EMBL" id="HACM01010597">
    <property type="protein sequence ID" value="CRZ11039.1"/>
    <property type="molecule type" value="Transcribed_RNA"/>
</dbReference>
<dbReference type="SMART" id="SM01052">
    <property type="entry name" value="CAP_GLY"/>
    <property type="match status" value="1"/>
</dbReference>
<comment type="subunit">
    <text evidence="7">Supercomplex made of cofactors A to E. Cofactors A and D function by capturing and stabilizing tubulin in a quasi-native conformation. Cofactor E binds to the cofactor D-tubulin complex; interaction with cofactor C then causes the release of tubulin polypeptides that are committed to the native state.</text>
</comment>
<comment type="similarity">
    <text evidence="2">Belongs to the TBCE family.</text>
</comment>
<evidence type="ECO:0000256" key="7">
    <source>
        <dbReference type="ARBA" id="ARBA00026055"/>
    </source>
</evidence>
<name>A0A0H5RQP3_9EUKA</name>
<dbReference type="InterPro" id="IPR001611">
    <property type="entry name" value="Leu-rich_rpt"/>
</dbReference>
<dbReference type="InterPro" id="IPR032675">
    <property type="entry name" value="LRR_dom_sf"/>
</dbReference>
<dbReference type="InterPro" id="IPR036859">
    <property type="entry name" value="CAP-Gly_dom_sf"/>
</dbReference>
<evidence type="ECO:0000256" key="6">
    <source>
        <dbReference type="ARBA" id="ARBA00023186"/>
    </source>
</evidence>
<dbReference type="GO" id="GO:0005737">
    <property type="term" value="C:cytoplasm"/>
    <property type="evidence" value="ECO:0007669"/>
    <property type="project" value="UniProtKB-SubCell"/>
</dbReference>
<evidence type="ECO:0000259" key="8">
    <source>
        <dbReference type="PROSITE" id="PS50245"/>
    </source>
</evidence>
<dbReference type="Gene3D" id="3.80.10.10">
    <property type="entry name" value="Ribonuclease Inhibitor"/>
    <property type="match status" value="2"/>
</dbReference>
<dbReference type="PROSITE" id="PS51450">
    <property type="entry name" value="LRR"/>
    <property type="match status" value="1"/>
</dbReference>
<dbReference type="Pfam" id="PF01302">
    <property type="entry name" value="CAP_GLY"/>
    <property type="match status" value="1"/>
</dbReference>
<evidence type="ECO:0000256" key="5">
    <source>
        <dbReference type="ARBA" id="ARBA00022737"/>
    </source>
</evidence>
<keyword evidence="3" id="KW-0963">Cytoplasm</keyword>
<keyword evidence="4" id="KW-0433">Leucine-rich repeat</keyword>
<dbReference type="PANTHER" id="PTHR24366">
    <property type="entry name" value="IG(IMMUNOGLOBULIN) AND LRR(LEUCINE RICH REPEAT) DOMAINS"/>
    <property type="match status" value="1"/>
</dbReference>
<dbReference type="PANTHER" id="PTHR24366:SF96">
    <property type="entry name" value="LEUCINE RICH REPEAT CONTAINING 53"/>
    <property type="match status" value="1"/>
</dbReference>
<dbReference type="SUPFAM" id="SSF52058">
    <property type="entry name" value="L domain-like"/>
    <property type="match status" value="1"/>
</dbReference>
<proteinExistence type="inferred from homology"/>
<evidence type="ECO:0000256" key="1">
    <source>
        <dbReference type="ARBA" id="ARBA00004496"/>
    </source>
</evidence>
<feature type="domain" description="CAP-Gly" evidence="8">
    <location>
        <begin position="25"/>
        <end position="69"/>
    </location>
</feature>
<comment type="subcellular location">
    <subcellularLocation>
        <location evidence="1">Cytoplasm</location>
    </subcellularLocation>
</comment>
<dbReference type="Gene3D" id="2.30.30.190">
    <property type="entry name" value="CAP Gly-rich-like domain"/>
    <property type="match status" value="1"/>
</dbReference>
<organism evidence="9">
    <name type="scientific">Spongospora subterranea</name>
    <dbReference type="NCBI Taxonomy" id="70186"/>
    <lineage>
        <taxon>Eukaryota</taxon>
        <taxon>Sar</taxon>
        <taxon>Rhizaria</taxon>
        <taxon>Endomyxa</taxon>
        <taxon>Phytomyxea</taxon>
        <taxon>Plasmodiophorida</taxon>
        <taxon>Plasmodiophoridae</taxon>
        <taxon>Spongospora</taxon>
    </lineage>
</organism>
<dbReference type="InterPro" id="IPR000938">
    <property type="entry name" value="CAP-Gly_domain"/>
</dbReference>
<keyword evidence="6" id="KW-0143">Chaperone</keyword>
<protein>
    <recommendedName>
        <fullName evidence="8">CAP-Gly domain-containing protein</fullName>
    </recommendedName>
</protein>
<accession>A0A0H5RQP3</accession>
<evidence type="ECO:0000256" key="4">
    <source>
        <dbReference type="ARBA" id="ARBA00022614"/>
    </source>
</evidence>
<dbReference type="SUPFAM" id="SSF74924">
    <property type="entry name" value="Cap-Gly domain"/>
    <property type="match status" value="1"/>
</dbReference>
<dbReference type="PROSITE" id="PS50245">
    <property type="entry name" value="CAP_GLY_2"/>
    <property type="match status" value="1"/>
</dbReference>
<evidence type="ECO:0000256" key="3">
    <source>
        <dbReference type="ARBA" id="ARBA00022490"/>
    </source>
</evidence>
<keyword evidence="5" id="KW-0677">Repeat</keyword>
<dbReference type="AlphaFoldDB" id="A0A0H5RQP3"/>
<dbReference type="FunFam" id="2.30.30.190:FF:000016">
    <property type="entry name" value="Tubulin-folding cofactor E"/>
    <property type="match status" value="1"/>
</dbReference>
<sequence length="521" mass="58957">MESWMLLQRVRAGKDQCKATIRYIGQVEGSKGEWLGVEWDQPSRGRHDGLVRDKRYFSCANSRSGSFVRPDQCSRAITLLDAVKAKYADQSEAGENFLIGKNTERSGEFRINVEFVGESRVISKQSQIENLLLMSVHDTNVDSVDENFSSICPNATEIDLENTLLTDWNQLLRLPASVSELRLGRNLMNLDLPEEFALRLEKALPQLRVLMVNDIQNIWSHVSYLSSRSCFSRLEQLYLCDNNLRSFPGFSDYSLSCLKLLDLTGNAIGDWHQLSAFARLHSLTELVVNNNYLSQVGVITAEDFKSLVSLSLYGNKFSTIDAFDQLQNLNSLTTLRVQNNPFEATVGASRGRRLLIGLLSGLTILNRSQVTRKERKNSELEFINYCSTSAIFKTSRRHITLLSEYHDAIHLSRSSDQTLRDSGETISLTLRSNLPASMTMVPVVRNVLPSMSVALLLQLSRRVFKIDPAFEVDLYYFDSESAFPMLLHDHEYPLEYYSIATKSEIIIEAKEPVNGSQNCCN</sequence>
<evidence type="ECO:0000256" key="2">
    <source>
        <dbReference type="ARBA" id="ARBA00006286"/>
    </source>
</evidence>
<reference evidence="9" key="1">
    <citation type="submission" date="2015-04" db="EMBL/GenBank/DDBJ databases">
        <title>The genome sequence of the plant pathogenic Rhizarian Plasmodiophora brassicae reveals insights in its biotrophic life cycle and the origin of chitin synthesis.</title>
        <authorList>
            <person name="Schwelm A."/>
            <person name="Fogelqvist J."/>
            <person name="Knaust A."/>
            <person name="Julke S."/>
            <person name="Lilja T."/>
            <person name="Dhandapani V."/>
            <person name="Bonilla-Rosso G."/>
            <person name="Karlsson M."/>
            <person name="Shevchenko A."/>
            <person name="Choi S.R."/>
            <person name="Kim H.G."/>
            <person name="Park J.Y."/>
            <person name="Lim Y.P."/>
            <person name="Ludwig-Muller J."/>
            <person name="Dixelius C."/>
        </authorList>
    </citation>
    <scope>NUCLEOTIDE SEQUENCE</scope>
    <source>
        <tissue evidence="9">Potato root galls</tissue>
    </source>
</reference>